<evidence type="ECO:0000313" key="2">
    <source>
        <dbReference type="Proteomes" id="UP000033121"/>
    </source>
</evidence>
<dbReference type="RefSeq" id="WP_052955466.1">
    <property type="nucleotide sequence ID" value="NZ_BBWV01000001.1"/>
</dbReference>
<sequence length="356" mass="40540">MAEINATILIPDISGFTEFMSNTELSHGTMAINMLIDAIVKTVNDRYEVSEIEGDAVLLIKKDPAPSKDEMTALCLEIFQAFHFQRLWMQQHTVCPCRACMALENLSLKFIGHHGLLAEMRVGRFIKHSGPEMIVAHRLLKNGIGHHEYVLLTDNLLQHMQTAEQETAVMNWQQASEELTTLGKIDYSFALLTEIREQLPPPPDPVVYYEEYETPYQDFPVAADFQDAYMRVMNIPDRASWVPELQSVEQEFAHVFIGSKHVARYTDETVTISPAKMLPGAEQIIYAEIWKLEKAGISMILEQVFTRLSQGNSLLQLRFLPFEPGKSRQDIDEPTVEWLDRHLDAFGNALAEMVTK</sequence>
<dbReference type="InterPro" id="IPR020503">
    <property type="entry name" value="Uncharacterised_Rv2561"/>
</dbReference>
<gene>
    <name evidence="1" type="ORF">FPE01S_01_05820</name>
</gene>
<proteinExistence type="predicted"/>
<reference evidence="1 2" key="1">
    <citation type="submission" date="2015-04" db="EMBL/GenBank/DDBJ databases">
        <title>Whole genome shotgun sequence of Flavihumibacter petaseus NBRC 106054.</title>
        <authorList>
            <person name="Miyazawa S."/>
            <person name="Hosoyama A."/>
            <person name="Hashimoto M."/>
            <person name="Noguchi M."/>
            <person name="Tsuchikane K."/>
            <person name="Ohji S."/>
            <person name="Yamazoe A."/>
            <person name="Ichikawa N."/>
            <person name="Kimura A."/>
            <person name="Fujita N."/>
        </authorList>
    </citation>
    <scope>NUCLEOTIDE SEQUENCE [LARGE SCALE GENOMIC DNA]</scope>
    <source>
        <strain evidence="1 2">NBRC 106054</strain>
    </source>
</reference>
<protein>
    <submittedName>
        <fullName evidence="1">Uncharacterized protein</fullName>
    </submittedName>
</protein>
<name>A0A0E9MVQ2_9BACT</name>
<comment type="caution">
    <text evidence="1">The sequence shown here is derived from an EMBL/GenBank/DDBJ whole genome shotgun (WGS) entry which is preliminary data.</text>
</comment>
<evidence type="ECO:0000313" key="1">
    <source>
        <dbReference type="EMBL" id="GAO41568.1"/>
    </source>
</evidence>
<dbReference type="AlphaFoldDB" id="A0A0E9MVQ2"/>
<organism evidence="1 2">
    <name type="scientific">Flavihumibacter petaseus NBRC 106054</name>
    <dbReference type="NCBI Taxonomy" id="1220578"/>
    <lineage>
        <taxon>Bacteria</taxon>
        <taxon>Pseudomonadati</taxon>
        <taxon>Bacteroidota</taxon>
        <taxon>Chitinophagia</taxon>
        <taxon>Chitinophagales</taxon>
        <taxon>Chitinophagaceae</taxon>
        <taxon>Flavihumibacter</taxon>
    </lineage>
</organism>
<dbReference type="OrthoDB" id="625021at2"/>
<dbReference type="InterPro" id="IPR029787">
    <property type="entry name" value="Nucleotide_cyclase"/>
</dbReference>
<dbReference type="SUPFAM" id="SSF55073">
    <property type="entry name" value="Nucleotide cyclase"/>
    <property type="match status" value="1"/>
</dbReference>
<dbReference type="Pfam" id="PF10851">
    <property type="entry name" value="DUF2652"/>
    <property type="match status" value="1"/>
</dbReference>
<dbReference type="Proteomes" id="UP000033121">
    <property type="component" value="Unassembled WGS sequence"/>
</dbReference>
<accession>A0A0E9MVQ2</accession>
<dbReference type="EMBL" id="BBWV01000001">
    <property type="protein sequence ID" value="GAO41568.1"/>
    <property type="molecule type" value="Genomic_DNA"/>
</dbReference>
<dbReference type="STRING" id="1220578.FPE01S_01_05820"/>
<dbReference type="Gene3D" id="3.30.70.1230">
    <property type="entry name" value="Nucleotide cyclase"/>
    <property type="match status" value="1"/>
</dbReference>
<keyword evidence="2" id="KW-1185">Reference proteome</keyword>